<proteinExistence type="predicted"/>
<evidence type="ECO:0000313" key="3">
    <source>
        <dbReference type="Proteomes" id="UP000445696"/>
    </source>
</evidence>
<organism evidence="2 3">
    <name type="scientific">Sneathiella chungangensis</name>
    <dbReference type="NCBI Taxonomy" id="1418234"/>
    <lineage>
        <taxon>Bacteria</taxon>
        <taxon>Pseudomonadati</taxon>
        <taxon>Pseudomonadota</taxon>
        <taxon>Alphaproteobacteria</taxon>
        <taxon>Sneathiellales</taxon>
        <taxon>Sneathiellaceae</taxon>
        <taxon>Sneathiella</taxon>
    </lineage>
</organism>
<sequence>MDAVFFTPGIFDVAESYYFEFPLYAYFGFSFWGGLALLFALMTRKEWGYPLAFTYIIINFAVALLIGVVNILDETFMLKYLLAIAPPSERDIGFIAEYVAAPSTQLRAKVGLIVILLPSAYYLWLVRRNREYFCN</sequence>
<reference evidence="2 3" key="1">
    <citation type="journal article" date="2014" name="Int. J. Syst. Evol. Microbiol.">
        <title>Sneathiella chungangensis sp. nov., isolated from a marine sand, and emended description of the genus Sneathiella.</title>
        <authorList>
            <person name="Siamphan C."/>
            <person name="Kim H."/>
            <person name="Lee J.S."/>
            <person name="Kim W."/>
        </authorList>
    </citation>
    <scope>NUCLEOTIDE SEQUENCE [LARGE SCALE GENOMIC DNA]</scope>
    <source>
        <strain evidence="2 3">KCTC 32476</strain>
    </source>
</reference>
<evidence type="ECO:0000256" key="1">
    <source>
        <dbReference type="SAM" id="Phobius"/>
    </source>
</evidence>
<feature type="transmembrane region" description="Helical" evidence="1">
    <location>
        <begin position="106"/>
        <end position="125"/>
    </location>
</feature>
<keyword evidence="3" id="KW-1185">Reference proteome</keyword>
<feature type="transmembrane region" description="Helical" evidence="1">
    <location>
        <begin position="23"/>
        <end position="41"/>
    </location>
</feature>
<feature type="transmembrane region" description="Helical" evidence="1">
    <location>
        <begin position="53"/>
        <end position="72"/>
    </location>
</feature>
<protein>
    <submittedName>
        <fullName evidence="2">Uncharacterized protein</fullName>
    </submittedName>
</protein>
<keyword evidence="1" id="KW-0812">Transmembrane</keyword>
<comment type="caution">
    <text evidence="2">The sequence shown here is derived from an EMBL/GenBank/DDBJ whole genome shotgun (WGS) entry which is preliminary data.</text>
</comment>
<evidence type="ECO:0000313" key="2">
    <source>
        <dbReference type="EMBL" id="MZR20728.1"/>
    </source>
</evidence>
<name>A0A845M6G4_9PROT</name>
<dbReference type="EMBL" id="WTVA01000001">
    <property type="protein sequence ID" value="MZR20728.1"/>
    <property type="molecule type" value="Genomic_DNA"/>
</dbReference>
<keyword evidence="1" id="KW-0472">Membrane</keyword>
<accession>A0A845M6G4</accession>
<keyword evidence="1" id="KW-1133">Transmembrane helix</keyword>
<dbReference type="AlphaFoldDB" id="A0A845M6G4"/>
<dbReference type="Proteomes" id="UP000445696">
    <property type="component" value="Unassembled WGS sequence"/>
</dbReference>
<gene>
    <name evidence="2" type="ORF">GQF03_00110</name>
</gene>